<gene>
    <name evidence="9" type="ORF">VITISV_022173</name>
</gene>
<dbReference type="InterPro" id="IPR016161">
    <property type="entry name" value="Ald_DH/histidinol_DH"/>
</dbReference>
<proteinExistence type="inferred from homology"/>
<dbReference type="InterPro" id="IPR016162">
    <property type="entry name" value="Ald_DH_N"/>
</dbReference>
<dbReference type="Gene3D" id="3.40.605.10">
    <property type="entry name" value="Aldehyde Dehydrogenase, Chain A, domain 1"/>
    <property type="match status" value="1"/>
</dbReference>
<dbReference type="Pfam" id="PF00171">
    <property type="entry name" value="Aldedh"/>
    <property type="match status" value="1"/>
</dbReference>
<feature type="chain" id="PRO_5002677948" description="aminobutyraldehyde dehydrogenase" evidence="7">
    <location>
        <begin position="28"/>
        <end position="152"/>
    </location>
</feature>
<dbReference type="PANTHER" id="PTHR43860">
    <property type="entry name" value="BETAINE ALDEHYDE DEHYDROGENASE"/>
    <property type="match status" value="1"/>
</dbReference>
<evidence type="ECO:0000256" key="3">
    <source>
        <dbReference type="ARBA" id="ARBA00023053"/>
    </source>
</evidence>
<dbReference type="PANTHER" id="PTHR43860:SF2">
    <property type="entry name" value="BETAINE ALDEHYDE DEHYDROGENASE-RELATED"/>
    <property type="match status" value="1"/>
</dbReference>
<dbReference type="AlphaFoldDB" id="A5AYJ8"/>
<dbReference type="InterPro" id="IPR015590">
    <property type="entry name" value="Aldehyde_DH_dom"/>
</dbReference>
<evidence type="ECO:0000256" key="7">
    <source>
        <dbReference type="SAM" id="SignalP"/>
    </source>
</evidence>
<feature type="signal peptide" evidence="7">
    <location>
        <begin position="1"/>
        <end position="27"/>
    </location>
</feature>
<dbReference type="SUPFAM" id="SSF53720">
    <property type="entry name" value="ALDH-like"/>
    <property type="match status" value="1"/>
</dbReference>
<evidence type="ECO:0000313" key="9">
    <source>
        <dbReference type="EMBL" id="CAN60744.1"/>
    </source>
</evidence>
<dbReference type="EC" id="1.2.1.19" evidence="4"/>
<evidence type="ECO:0000256" key="4">
    <source>
        <dbReference type="ARBA" id="ARBA00039138"/>
    </source>
</evidence>
<dbReference type="EMBL" id="AM440285">
    <property type="protein sequence ID" value="CAN60744.1"/>
    <property type="molecule type" value="Genomic_DNA"/>
</dbReference>
<reference evidence="9" key="1">
    <citation type="journal article" date="2007" name="PLoS ONE">
        <title>The first genome sequence of an elite grapevine cultivar (Pinot noir Vitis vinifera L.): coping with a highly heterozygous genome.</title>
        <authorList>
            <person name="Velasco R."/>
            <person name="Zharkikh A."/>
            <person name="Troggio M."/>
            <person name="Cartwright D.A."/>
            <person name="Cestaro A."/>
            <person name="Pruss D."/>
            <person name="Pindo M."/>
            <person name="FitzGerald L.M."/>
            <person name="Vezzulli S."/>
            <person name="Reid J."/>
            <person name="Malacarne G."/>
            <person name="Iliev D."/>
            <person name="Coppola G."/>
            <person name="Wardell B."/>
            <person name="Micheletti D."/>
            <person name="Macalma T."/>
            <person name="Facci M."/>
            <person name="Mitchell J.T."/>
            <person name="Perazzolli M."/>
            <person name="Eldredge G."/>
            <person name="Gatto P."/>
            <person name="Oyzerski R."/>
            <person name="Moretto M."/>
            <person name="Gutin N."/>
            <person name="Stefanini M."/>
            <person name="Chen Y."/>
            <person name="Segala C."/>
            <person name="Davenport C."/>
            <person name="Dematte L."/>
            <person name="Mraz A."/>
            <person name="Battilana J."/>
            <person name="Stormo K."/>
            <person name="Costa F."/>
            <person name="Tao Q."/>
            <person name="Si-Ammour A."/>
            <person name="Harkins T."/>
            <person name="Lackey A."/>
            <person name="Perbost C."/>
            <person name="Taillon B."/>
            <person name="Stella A."/>
            <person name="Solovyev V."/>
            <person name="Fawcett J.A."/>
            <person name="Sterck L."/>
            <person name="Vandepoele K."/>
            <person name="Grando S.M."/>
            <person name="Toppo S."/>
            <person name="Moser C."/>
            <person name="Lanchbury J."/>
            <person name="Bogden R."/>
            <person name="Skolnick M."/>
            <person name="Sgaramella V."/>
            <person name="Bhatnagar S.K."/>
            <person name="Fontana P."/>
            <person name="Gutin A."/>
            <person name="Van de Peer Y."/>
            <person name="Salamini F."/>
            <person name="Viola R."/>
        </authorList>
    </citation>
    <scope>NUCLEOTIDE SEQUENCE</scope>
</reference>
<evidence type="ECO:0000259" key="8">
    <source>
        <dbReference type="Pfam" id="PF00171"/>
    </source>
</evidence>
<comment type="catalytic activity">
    <reaction evidence="5">
        <text>3-aminopropanal + NAD(+) + H2O = beta-alanine + NADH + 2 H(+)</text>
        <dbReference type="Rhea" id="RHEA:30695"/>
        <dbReference type="ChEBI" id="CHEBI:15377"/>
        <dbReference type="ChEBI" id="CHEBI:15378"/>
        <dbReference type="ChEBI" id="CHEBI:57540"/>
        <dbReference type="ChEBI" id="CHEBI:57945"/>
        <dbReference type="ChEBI" id="CHEBI:57966"/>
        <dbReference type="ChEBI" id="CHEBI:58374"/>
    </reaction>
    <physiologicalReaction direction="left-to-right" evidence="5">
        <dbReference type="Rhea" id="RHEA:30696"/>
    </physiologicalReaction>
</comment>
<keyword evidence="7" id="KW-0732">Signal</keyword>
<organism evidence="9">
    <name type="scientific">Vitis vinifera</name>
    <name type="common">Grape</name>
    <dbReference type="NCBI Taxonomy" id="29760"/>
    <lineage>
        <taxon>Eukaryota</taxon>
        <taxon>Viridiplantae</taxon>
        <taxon>Streptophyta</taxon>
        <taxon>Embryophyta</taxon>
        <taxon>Tracheophyta</taxon>
        <taxon>Spermatophyta</taxon>
        <taxon>Magnoliopsida</taxon>
        <taxon>eudicotyledons</taxon>
        <taxon>Gunneridae</taxon>
        <taxon>Pentapetalae</taxon>
        <taxon>rosids</taxon>
        <taxon>Vitales</taxon>
        <taxon>Vitaceae</taxon>
        <taxon>Viteae</taxon>
        <taxon>Vitis</taxon>
    </lineage>
</organism>
<protein>
    <recommendedName>
        <fullName evidence="4">aminobutyraldehyde dehydrogenase</fullName>
        <ecNumber evidence="4">1.2.1.19</ecNumber>
    </recommendedName>
</protein>
<comment type="similarity">
    <text evidence="1">Belongs to the aldehyde dehydrogenase family.</text>
</comment>
<evidence type="ECO:0000256" key="2">
    <source>
        <dbReference type="ARBA" id="ARBA00023027"/>
    </source>
</evidence>
<keyword evidence="2" id="KW-0520">NAD</keyword>
<sequence length="152" mass="16580">MVVTWKVTLALAIGCIAILKPYELASAICLELVDVCIKMGMPPSVLNILTGLGSEVGAPLVSHPHVDKIAFTGSIVTRSKIMTVATQLMKSVPLELGGKSLILVFKDVDLNKAAEMDRLWLFLDHVQTQHSWLLQGEMGSYMLHNSSQSLIH</sequence>
<dbReference type="GO" id="GO:0019145">
    <property type="term" value="F:aminobutyraldehyde dehydrogenase (NAD+) activity"/>
    <property type="evidence" value="ECO:0007669"/>
    <property type="project" value="UniProtKB-EC"/>
</dbReference>
<accession>A5AYJ8</accession>
<comment type="catalytic activity">
    <reaction evidence="6">
        <text>4-aminobutanal + NAD(+) + H2O = 4-aminobutanoate + NADH + 2 H(+)</text>
        <dbReference type="Rhea" id="RHEA:19105"/>
        <dbReference type="ChEBI" id="CHEBI:15377"/>
        <dbReference type="ChEBI" id="CHEBI:15378"/>
        <dbReference type="ChEBI" id="CHEBI:57540"/>
        <dbReference type="ChEBI" id="CHEBI:57945"/>
        <dbReference type="ChEBI" id="CHEBI:58264"/>
        <dbReference type="ChEBI" id="CHEBI:59888"/>
        <dbReference type="EC" id="1.2.1.19"/>
    </reaction>
    <physiologicalReaction direction="left-to-right" evidence="6">
        <dbReference type="Rhea" id="RHEA:19106"/>
    </physiologicalReaction>
</comment>
<evidence type="ECO:0000256" key="6">
    <source>
        <dbReference type="ARBA" id="ARBA00049215"/>
    </source>
</evidence>
<feature type="domain" description="Aldehyde dehydrogenase" evidence="8">
    <location>
        <begin position="1"/>
        <end position="115"/>
    </location>
</feature>
<evidence type="ECO:0000256" key="5">
    <source>
        <dbReference type="ARBA" id="ARBA00047421"/>
    </source>
</evidence>
<evidence type="ECO:0000256" key="1">
    <source>
        <dbReference type="ARBA" id="ARBA00009986"/>
    </source>
</evidence>
<keyword evidence="3" id="KW-0915">Sodium</keyword>
<dbReference type="GO" id="GO:0110095">
    <property type="term" value="P:cellular detoxification of aldehyde"/>
    <property type="evidence" value="ECO:0007669"/>
    <property type="project" value="UniProtKB-ARBA"/>
</dbReference>
<name>A5AYJ8_VITVI</name>